<accession>A0A4D9F4B9</accession>
<gene>
    <name evidence="1" type="ORF">DR999_PMT01016</name>
</gene>
<name>A0A4D9F4B9_9SAUR</name>
<organism evidence="1 2">
    <name type="scientific">Platysternon megacephalum</name>
    <name type="common">big-headed turtle</name>
    <dbReference type="NCBI Taxonomy" id="55544"/>
    <lineage>
        <taxon>Eukaryota</taxon>
        <taxon>Metazoa</taxon>
        <taxon>Chordata</taxon>
        <taxon>Craniata</taxon>
        <taxon>Vertebrata</taxon>
        <taxon>Euteleostomi</taxon>
        <taxon>Archelosauria</taxon>
        <taxon>Testudinata</taxon>
        <taxon>Testudines</taxon>
        <taxon>Cryptodira</taxon>
        <taxon>Durocryptodira</taxon>
        <taxon>Testudinoidea</taxon>
        <taxon>Platysternidae</taxon>
        <taxon>Platysternon</taxon>
    </lineage>
</organism>
<evidence type="ECO:0000313" key="1">
    <source>
        <dbReference type="EMBL" id="TFK15263.1"/>
    </source>
</evidence>
<evidence type="ECO:0000313" key="2">
    <source>
        <dbReference type="Proteomes" id="UP000297703"/>
    </source>
</evidence>
<proteinExistence type="predicted"/>
<reference evidence="1 2" key="1">
    <citation type="submission" date="2019-04" db="EMBL/GenBank/DDBJ databases">
        <title>Draft genome of the big-headed turtle Platysternon megacephalum.</title>
        <authorList>
            <person name="Gong S."/>
        </authorList>
    </citation>
    <scope>NUCLEOTIDE SEQUENCE [LARGE SCALE GENOMIC DNA]</scope>
    <source>
        <strain evidence="1">DO16091913</strain>
        <tissue evidence="1">Muscle</tissue>
    </source>
</reference>
<reference evidence="1 2" key="2">
    <citation type="submission" date="2019-04" db="EMBL/GenBank/DDBJ databases">
        <title>The genome sequence of big-headed turtle.</title>
        <authorList>
            <person name="Gong S."/>
        </authorList>
    </citation>
    <scope>NUCLEOTIDE SEQUENCE [LARGE SCALE GENOMIC DNA]</scope>
    <source>
        <strain evidence="1">DO16091913</strain>
        <tissue evidence="1">Muscle</tissue>
    </source>
</reference>
<comment type="caution">
    <text evidence="1">The sequence shown here is derived from an EMBL/GenBank/DDBJ whole genome shotgun (WGS) entry which is preliminary data.</text>
</comment>
<dbReference type="AlphaFoldDB" id="A0A4D9F4B9"/>
<dbReference type="Proteomes" id="UP000297703">
    <property type="component" value="Unassembled WGS sequence"/>
</dbReference>
<protein>
    <submittedName>
        <fullName evidence="1">Sorting nexin-12</fullName>
    </submittedName>
</protein>
<dbReference type="EMBL" id="QXTE01000005">
    <property type="protein sequence ID" value="TFK15263.1"/>
    <property type="molecule type" value="Genomic_DNA"/>
</dbReference>
<sequence>MRRLSKSSAMICPKEQVTDFGHDPVFLMYLQCSLKLEDKAQLSKESYKNPKSMIHHYSHSGIGQILCHCDGEVIQPWGGQTATLWFLVGVQLASLPYPLTNM</sequence>
<keyword evidence="2" id="KW-1185">Reference proteome</keyword>